<proteinExistence type="predicted"/>
<dbReference type="PANTHER" id="PTHR22904:SF523">
    <property type="entry name" value="STRESS-INDUCED-PHOSPHOPROTEIN 1"/>
    <property type="match status" value="1"/>
</dbReference>
<evidence type="ECO:0000313" key="8">
    <source>
        <dbReference type="Proteomes" id="UP001230188"/>
    </source>
</evidence>
<feature type="repeat" description="TPR" evidence="3">
    <location>
        <begin position="13"/>
        <end position="46"/>
    </location>
</feature>
<evidence type="ECO:0000256" key="5">
    <source>
        <dbReference type="SAM" id="MobiDB-lite"/>
    </source>
</evidence>
<evidence type="ECO:0000256" key="4">
    <source>
        <dbReference type="SAM" id="Coils"/>
    </source>
</evidence>
<feature type="compositionally biased region" description="Basic and acidic residues" evidence="5">
    <location>
        <begin position="405"/>
        <end position="419"/>
    </location>
</feature>
<dbReference type="AlphaFoldDB" id="A0AAD7UFG3"/>
<comment type="caution">
    <text evidence="7">The sequence shown here is derived from an EMBL/GenBank/DDBJ whole genome shotgun (WGS) entry which is preliminary data.</text>
</comment>
<sequence length="419" mass="47112">MASSSEELAADAACAAKARGNAHFKAKEYAEAIAAYTEAIDLEASPEMHVLYSNRSGAYLAAENSSISKALKDAEKCVELAPEWAKGYGRLGAAQHALGRFAEAQATYWKALSLEPGREAYEAGLAAAKEGEARATKRRIAEEEEKARQEAAAAAAAREAQRAQEENDAALGEFFAAIGDDERRRKRAKSGIQDKYATQDLGTAAAHLERLTHKHAEFKNLNPFWVLRLDTDASPDDVKMRYRKLSALCHPDKNAGDDRARPAFEAVKTAYQTLLDEKKRDRAILVVQGARERAKLKASGNDDDLAAAMDREIMKTFAQNEMKRRDVEEHKRAAAARERMQEAEAKKKEEEETELESRWNQDDRRAQRIDFWQQFQDDAHRAGAQKRLRTAKNFKPQTHNPTKTKHGEVKLETWRKDWK</sequence>
<accession>A0AAD7UFG3</accession>
<dbReference type="PROSITE" id="PS50005">
    <property type="entry name" value="TPR"/>
    <property type="match status" value="2"/>
</dbReference>
<dbReference type="SMART" id="SM00271">
    <property type="entry name" value="DnaJ"/>
    <property type="match status" value="1"/>
</dbReference>
<dbReference type="EMBL" id="JAQMWT010000330">
    <property type="protein sequence ID" value="KAJ8604520.1"/>
    <property type="molecule type" value="Genomic_DNA"/>
</dbReference>
<evidence type="ECO:0000313" key="7">
    <source>
        <dbReference type="EMBL" id="KAJ8604520.1"/>
    </source>
</evidence>
<keyword evidence="2 3" id="KW-0802">TPR repeat</keyword>
<dbReference type="InterPro" id="IPR001623">
    <property type="entry name" value="DnaJ_domain"/>
</dbReference>
<evidence type="ECO:0000256" key="2">
    <source>
        <dbReference type="ARBA" id="ARBA00022803"/>
    </source>
</evidence>
<dbReference type="Pfam" id="PF00226">
    <property type="entry name" value="DnaJ"/>
    <property type="match status" value="1"/>
</dbReference>
<feature type="repeat" description="TPR" evidence="3">
    <location>
        <begin position="85"/>
        <end position="118"/>
    </location>
</feature>
<keyword evidence="8" id="KW-1185">Reference proteome</keyword>
<evidence type="ECO:0000256" key="3">
    <source>
        <dbReference type="PROSITE-ProRule" id="PRU00339"/>
    </source>
</evidence>
<dbReference type="PRINTS" id="PR00625">
    <property type="entry name" value="JDOMAIN"/>
</dbReference>
<feature type="region of interest" description="Disordered" evidence="5">
    <location>
        <begin position="339"/>
        <end position="360"/>
    </location>
</feature>
<organism evidence="7 8">
    <name type="scientific">Chrysophaeum taylorii</name>
    <dbReference type="NCBI Taxonomy" id="2483200"/>
    <lineage>
        <taxon>Eukaryota</taxon>
        <taxon>Sar</taxon>
        <taxon>Stramenopiles</taxon>
        <taxon>Ochrophyta</taxon>
        <taxon>Pelagophyceae</taxon>
        <taxon>Pelagomonadales</taxon>
        <taxon>Pelagomonadaceae</taxon>
        <taxon>Chrysophaeum</taxon>
    </lineage>
</organism>
<dbReference type="InterPro" id="IPR011990">
    <property type="entry name" value="TPR-like_helical_dom_sf"/>
</dbReference>
<feature type="coiled-coil region" evidence="4">
    <location>
        <begin position="126"/>
        <end position="173"/>
    </location>
</feature>
<dbReference type="Proteomes" id="UP001230188">
    <property type="component" value="Unassembled WGS sequence"/>
</dbReference>
<dbReference type="InterPro" id="IPR019734">
    <property type="entry name" value="TPR_rpt"/>
</dbReference>
<dbReference type="SUPFAM" id="SSF46565">
    <property type="entry name" value="Chaperone J-domain"/>
    <property type="match status" value="1"/>
</dbReference>
<reference evidence="7" key="1">
    <citation type="submission" date="2023-01" db="EMBL/GenBank/DDBJ databases">
        <title>Metagenome sequencing of chrysophaentin producing Chrysophaeum taylorii.</title>
        <authorList>
            <person name="Davison J."/>
            <person name="Bewley C."/>
        </authorList>
    </citation>
    <scope>NUCLEOTIDE SEQUENCE</scope>
    <source>
        <strain evidence="7">NIES-1699</strain>
    </source>
</reference>
<dbReference type="InterPro" id="IPR036869">
    <property type="entry name" value="J_dom_sf"/>
</dbReference>
<evidence type="ECO:0000259" key="6">
    <source>
        <dbReference type="PROSITE" id="PS50076"/>
    </source>
</evidence>
<feature type="region of interest" description="Disordered" evidence="5">
    <location>
        <begin position="391"/>
        <end position="419"/>
    </location>
</feature>
<feature type="domain" description="J" evidence="6">
    <location>
        <begin position="222"/>
        <end position="289"/>
    </location>
</feature>
<dbReference type="SUPFAM" id="SSF48452">
    <property type="entry name" value="TPR-like"/>
    <property type="match status" value="1"/>
</dbReference>
<keyword evidence="4" id="KW-0175">Coiled coil</keyword>
<name>A0AAD7UFG3_9STRA</name>
<dbReference type="PANTHER" id="PTHR22904">
    <property type="entry name" value="TPR REPEAT CONTAINING PROTEIN"/>
    <property type="match status" value="1"/>
</dbReference>
<dbReference type="GO" id="GO:0051879">
    <property type="term" value="F:Hsp90 protein binding"/>
    <property type="evidence" value="ECO:0007669"/>
    <property type="project" value="TreeGrafter"/>
</dbReference>
<dbReference type="CDD" id="cd06257">
    <property type="entry name" value="DnaJ"/>
    <property type="match status" value="1"/>
</dbReference>
<evidence type="ECO:0000256" key="1">
    <source>
        <dbReference type="ARBA" id="ARBA00022737"/>
    </source>
</evidence>
<protein>
    <recommendedName>
        <fullName evidence="6">J domain-containing protein</fullName>
    </recommendedName>
</protein>
<dbReference type="SMART" id="SM00028">
    <property type="entry name" value="TPR"/>
    <property type="match status" value="3"/>
</dbReference>
<dbReference type="Gene3D" id="1.25.40.10">
    <property type="entry name" value="Tetratricopeptide repeat domain"/>
    <property type="match status" value="1"/>
</dbReference>
<dbReference type="PROSITE" id="PS50076">
    <property type="entry name" value="DNAJ_2"/>
    <property type="match status" value="1"/>
</dbReference>
<keyword evidence="1" id="KW-0677">Repeat</keyword>
<gene>
    <name evidence="7" type="ORF">CTAYLR_000940</name>
</gene>
<dbReference type="Gene3D" id="1.10.287.110">
    <property type="entry name" value="DnaJ domain"/>
    <property type="match status" value="1"/>
</dbReference>